<dbReference type="Pfam" id="PF13474">
    <property type="entry name" value="SnoaL_3"/>
    <property type="match status" value="1"/>
</dbReference>
<reference evidence="3" key="1">
    <citation type="submission" date="2017-05" db="EMBL/GenBank/DDBJ databases">
        <authorList>
            <person name="Sung H."/>
        </authorList>
    </citation>
    <scope>NUCLEOTIDE SEQUENCE [LARGE SCALE GENOMIC DNA]</scope>
    <source>
        <strain evidence="3">AR23208</strain>
    </source>
</reference>
<evidence type="ECO:0000259" key="1">
    <source>
        <dbReference type="Pfam" id="PF13474"/>
    </source>
</evidence>
<dbReference type="InterPro" id="IPR032710">
    <property type="entry name" value="NTF2-like_dom_sf"/>
</dbReference>
<feature type="domain" description="SnoaL-like" evidence="1">
    <location>
        <begin position="8"/>
        <end position="133"/>
    </location>
</feature>
<evidence type="ECO:0000313" key="2">
    <source>
        <dbReference type="EMBL" id="ARU60781.1"/>
    </source>
</evidence>
<dbReference type="AlphaFoldDB" id="A0A1Y0IJU2"/>
<keyword evidence="3" id="KW-1185">Reference proteome</keyword>
<dbReference type="OrthoDB" id="9812295at2"/>
<dbReference type="EMBL" id="CP021434">
    <property type="protein sequence ID" value="ARU60781.1"/>
    <property type="molecule type" value="Genomic_DNA"/>
</dbReference>
<name>A0A1Y0IJU2_9BACL</name>
<dbReference type="Gene3D" id="3.10.450.50">
    <property type="match status" value="1"/>
</dbReference>
<dbReference type="Proteomes" id="UP000195437">
    <property type="component" value="Chromosome"/>
</dbReference>
<sequence>MSISSLTVQDVLETYKTAVYEKDVEAYLALYTSDFHVYDCWDDWECVDRSQWAASTKEWFHGLQEENVLLHVAFDDVVTEESGSLAFVRCNVTFAAHNESGEKLRQITNRFTFGLRKENDSWRIAHQHSSLPVNGETGQGVFQRK</sequence>
<evidence type="ECO:0000313" key="3">
    <source>
        <dbReference type="Proteomes" id="UP000195437"/>
    </source>
</evidence>
<gene>
    <name evidence="2" type="ORF">CBW65_06515</name>
</gene>
<dbReference type="InterPro" id="IPR037401">
    <property type="entry name" value="SnoaL-like"/>
</dbReference>
<proteinExistence type="predicted"/>
<organism evidence="2 3">
    <name type="scientific">Tumebacillus avium</name>
    <dbReference type="NCBI Taxonomy" id="1903704"/>
    <lineage>
        <taxon>Bacteria</taxon>
        <taxon>Bacillati</taxon>
        <taxon>Bacillota</taxon>
        <taxon>Bacilli</taxon>
        <taxon>Bacillales</taxon>
        <taxon>Alicyclobacillaceae</taxon>
        <taxon>Tumebacillus</taxon>
    </lineage>
</organism>
<dbReference type="KEGG" id="tum:CBW65_06515"/>
<protein>
    <recommendedName>
        <fullName evidence="1">SnoaL-like domain-containing protein</fullName>
    </recommendedName>
</protein>
<accession>A0A1Y0IJU2</accession>
<dbReference type="RefSeq" id="WP_087456172.1">
    <property type="nucleotide sequence ID" value="NZ_CP021434.1"/>
</dbReference>
<dbReference type="SUPFAM" id="SSF54427">
    <property type="entry name" value="NTF2-like"/>
    <property type="match status" value="1"/>
</dbReference>